<evidence type="ECO:0000313" key="3">
    <source>
        <dbReference type="EMBL" id="CAE0708981.1"/>
    </source>
</evidence>
<dbReference type="EMBL" id="HBIX01002295">
    <property type="protein sequence ID" value="CAE0708981.1"/>
    <property type="molecule type" value="Transcribed_RNA"/>
</dbReference>
<dbReference type="Pfam" id="PF07466">
    <property type="entry name" value="DUF1517"/>
    <property type="match status" value="1"/>
</dbReference>
<dbReference type="InterPro" id="IPR010903">
    <property type="entry name" value="DUF1517"/>
</dbReference>
<organism evidence="3">
    <name type="scientific">Pseudo-nitzschia australis</name>
    <dbReference type="NCBI Taxonomy" id="44445"/>
    <lineage>
        <taxon>Eukaryota</taxon>
        <taxon>Sar</taxon>
        <taxon>Stramenopiles</taxon>
        <taxon>Ochrophyta</taxon>
        <taxon>Bacillariophyta</taxon>
        <taxon>Bacillariophyceae</taxon>
        <taxon>Bacillariophycidae</taxon>
        <taxon>Bacillariales</taxon>
        <taxon>Bacillariaceae</taxon>
        <taxon>Pseudo-nitzschia</taxon>
    </lineage>
</organism>
<protein>
    <submittedName>
        <fullName evidence="3">Uncharacterized protein</fullName>
    </submittedName>
</protein>
<feature type="region of interest" description="Disordered" evidence="1">
    <location>
        <begin position="58"/>
        <end position="77"/>
    </location>
</feature>
<keyword evidence="2" id="KW-0732">Signal</keyword>
<name>A0A7S4AAF0_9STRA</name>
<feature type="signal peptide" evidence="2">
    <location>
        <begin position="1"/>
        <end position="25"/>
    </location>
</feature>
<proteinExistence type="predicted"/>
<accession>A0A7S4AAF0</accession>
<dbReference type="PANTHER" id="PTHR33975">
    <property type="entry name" value="MYELIN-ASSOCIATED OLIGODENDROCYTE BASIC PROTEIN"/>
    <property type="match status" value="1"/>
</dbReference>
<evidence type="ECO:0000256" key="2">
    <source>
        <dbReference type="SAM" id="SignalP"/>
    </source>
</evidence>
<reference evidence="3" key="1">
    <citation type="submission" date="2021-01" db="EMBL/GenBank/DDBJ databases">
        <authorList>
            <person name="Corre E."/>
            <person name="Pelletier E."/>
            <person name="Niang G."/>
            <person name="Scheremetjew M."/>
            <person name="Finn R."/>
            <person name="Kale V."/>
            <person name="Holt S."/>
            <person name="Cochrane G."/>
            <person name="Meng A."/>
            <person name="Brown T."/>
            <person name="Cohen L."/>
        </authorList>
    </citation>
    <scope>NUCLEOTIDE SEQUENCE</scope>
    <source>
        <strain evidence="3">10249 10 AB</strain>
    </source>
</reference>
<feature type="chain" id="PRO_5030974554" evidence="2">
    <location>
        <begin position="26"/>
        <end position="486"/>
    </location>
</feature>
<sequence>MRALVALILAIWPLFFSRSTVLVQGFHLRPSPIGIASLNNRGYQCLPSKSLFTQINNENNRAGSSQSSPLFNQSSSNYECSSRKKQSRIRRLFLRIFPFLGGSKHISRRLRRGFVSIALFLAMTFSALDPTWAAGNGRMGGSFGRSDRFRGPPVTRINQPSGVDRRIQNRQHHPAPIRVVYPPRRVNHNRTYRTYHKATGEKVAGEELAIVTASDGTTNFVRKVNPHPFSDSRASDITTAVFFTALVTRGVVKRRSDRNKYEDGNLDLPLGPGLSVWSLTACLNMSDLNAPTSIVRRLQRLAETSSTETREGLQSLIAETSLELSRQLDKGTVASVESQYDYYRSSDQAVIRAERQYNRVSTRERSKFDQESWSNYNGKVTRDDIEEQDKLSGSFASKSTASLALVQIHLVIEGNTMERFGTRQVETRTLLQKALVQLAGDVTAVKDCVVAGEVLWGPQLQEQQQVMIEEDVYANYPRLWPVDYTK</sequence>
<dbReference type="InterPro" id="IPR053023">
    <property type="entry name" value="FLAP_modulator"/>
</dbReference>
<dbReference type="PANTHER" id="PTHR33975:SF2">
    <property type="entry name" value="MYELIN-ASSOCIATED OLIGODENDROCYTE BASIC PROTEIN"/>
    <property type="match status" value="1"/>
</dbReference>
<evidence type="ECO:0000256" key="1">
    <source>
        <dbReference type="SAM" id="MobiDB-lite"/>
    </source>
</evidence>
<gene>
    <name evidence="3" type="ORF">PAUS00366_LOCUS1701</name>
</gene>
<dbReference type="AlphaFoldDB" id="A0A7S4AAF0"/>
<feature type="compositionally biased region" description="Low complexity" evidence="1">
    <location>
        <begin position="64"/>
        <end position="77"/>
    </location>
</feature>